<organism evidence="3 4">
    <name type="scientific">Desulfotomaculum copahuensis</name>
    <dbReference type="NCBI Taxonomy" id="1838280"/>
    <lineage>
        <taxon>Bacteria</taxon>
        <taxon>Bacillati</taxon>
        <taxon>Bacillota</taxon>
        <taxon>Clostridia</taxon>
        <taxon>Eubacteriales</taxon>
        <taxon>Desulfotomaculaceae</taxon>
        <taxon>Desulfotomaculum</taxon>
    </lineage>
</organism>
<dbReference type="PANTHER" id="PTHR43630">
    <property type="entry name" value="POLY-BETA-1,6-N-ACETYL-D-GLUCOSAMINE SYNTHASE"/>
    <property type="match status" value="1"/>
</dbReference>
<dbReference type="CDD" id="cd02511">
    <property type="entry name" value="Beta4Glucosyltransferase"/>
    <property type="match status" value="1"/>
</dbReference>
<feature type="repeat" description="TPR" evidence="1">
    <location>
        <begin position="276"/>
        <end position="309"/>
    </location>
</feature>
<feature type="repeat" description="TPR" evidence="1">
    <location>
        <begin position="581"/>
        <end position="614"/>
    </location>
</feature>
<dbReference type="RefSeq" id="WP_066669324.1">
    <property type="nucleotide sequence ID" value="NZ_LYVF01000171.1"/>
</dbReference>
<keyword evidence="3" id="KW-0808">Transferase</keyword>
<dbReference type="InterPro" id="IPR011990">
    <property type="entry name" value="TPR-like_helical_dom_sf"/>
</dbReference>
<dbReference type="InterPro" id="IPR001173">
    <property type="entry name" value="Glyco_trans_2-like"/>
</dbReference>
<evidence type="ECO:0000313" key="3">
    <source>
        <dbReference type="EMBL" id="OAT80876.1"/>
    </source>
</evidence>
<dbReference type="STRING" id="1838280.A6M21_12320"/>
<dbReference type="PANTHER" id="PTHR43630:SF2">
    <property type="entry name" value="GLYCOSYLTRANSFERASE"/>
    <property type="match status" value="1"/>
</dbReference>
<dbReference type="Pfam" id="PF00535">
    <property type="entry name" value="Glycos_transf_2"/>
    <property type="match status" value="1"/>
</dbReference>
<feature type="domain" description="Glycosyltransferase 2-like" evidence="2">
    <location>
        <begin position="6"/>
        <end position="127"/>
    </location>
</feature>
<dbReference type="AlphaFoldDB" id="A0A1B7LD66"/>
<keyword evidence="1" id="KW-0802">TPR repeat</keyword>
<name>A0A1B7LD66_9FIRM</name>
<dbReference type="Gene3D" id="3.90.550.10">
    <property type="entry name" value="Spore Coat Polysaccharide Biosynthesis Protein SpsA, Chain A"/>
    <property type="match status" value="1"/>
</dbReference>
<keyword evidence="4" id="KW-1185">Reference proteome</keyword>
<dbReference type="PROSITE" id="PS50005">
    <property type="entry name" value="TPR"/>
    <property type="match status" value="2"/>
</dbReference>
<dbReference type="SUPFAM" id="SSF53448">
    <property type="entry name" value="Nucleotide-diphospho-sugar transferases"/>
    <property type="match status" value="1"/>
</dbReference>
<dbReference type="Pfam" id="PF13432">
    <property type="entry name" value="TPR_16"/>
    <property type="match status" value="3"/>
</dbReference>
<comment type="caution">
    <text evidence="3">The sequence shown here is derived from an EMBL/GenBank/DDBJ whole genome shotgun (WGS) entry which is preliminary data.</text>
</comment>
<dbReference type="EMBL" id="LYVF01000171">
    <property type="protein sequence ID" value="OAT80876.1"/>
    <property type="molecule type" value="Genomic_DNA"/>
</dbReference>
<evidence type="ECO:0000256" key="1">
    <source>
        <dbReference type="PROSITE-ProRule" id="PRU00339"/>
    </source>
</evidence>
<dbReference type="GO" id="GO:0016740">
    <property type="term" value="F:transferase activity"/>
    <property type="evidence" value="ECO:0007669"/>
    <property type="project" value="UniProtKB-KW"/>
</dbReference>
<dbReference type="InterPro" id="IPR019734">
    <property type="entry name" value="TPR_rpt"/>
</dbReference>
<proteinExistence type="predicted"/>
<dbReference type="SUPFAM" id="SSF48452">
    <property type="entry name" value="TPR-like"/>
    <property type="match status" value="2"/>
</dbReference>
<dbReference type="SMART" id="SM00028">
    <property type="entry name" value="TPR"/>
    <property type="match status" value="4"/>
</dbReference>
<dbReference type="Gene3D" id="1.25.40.10">
    <property type="entry name" value="Tetratricopeptide repeat domain"/>
    <property type="match status" value="3"/>
</dbReference>
<evidence type="ECO:0000259" key="2">
    <source>
        <dbReference type="Pfam" id="PF00535"/>
    </source>
</evidence>
<dbReference type="InterPro" id="IPR029044">
    <property type="entry name" value="Nucleotide-diphossugar_trans"/>
</dbReference>
<gene>
    <name evidence="3" type="ORF">A6M21_12320</name>
</gene>
<dbReference type="Proteomes" id="UP000078532">
    <property type="component" value="Unassembled WGS sequence"/>
</dbReference>
<sequence length="656" mass="74630">MEPKISLCMIVKNEEQNIRRCLKSVAGAVDEIIVVDTGSTDATAEIAREYRARVHFFPWNDNFSDARNASLDLASGDWILFLDADEELAAGSGEALRRLAGGDAVDGYFVQIINYLGSEGYLEPCADLVFRLFRNHKDYRFRGSIHEQIVDVILEKNNRARYRAAEEIVILHYGYLDRQIAEKGKIDRNLTLLKRELAATPGNRLLRYHYGVELYRAKKYKEAAEQLLQAAQGIDPQTIYLPKLLRHIVLSCYAACEYAPALDIIRQGLELFPHYADLYYYGGMICFDRGEYGRAVEFFQQALATPGQPVYFASFYGVRGFRACYQLGRLAEMFLNEDEAMRYYVLSLRDNPSFLPALESIIRLLRPREEPAYAKKCLEQLCDFCSPGAALLLGRMFFQQQAYVPALEYLERGATEGNPDGEISLYRAVCLAQQRRFLEALRILDSFHPAQPLYPLARMNQLLCFWWQGKQRKAKDLAKELFALGLSPDTETVVTLLIGTPGKGKPEAAPGEGGMALLLDILARTLDLGENELASRLLEGLTTDCRRQNAVAVGRIYHRYGYLDAAEHYLEIDRHEHPDCAETLSLLAEIKEKRQEYLAAVELYQRALAVDPGKPQHYMRLIRLYEKMRQSIIQKAEQIFPGPDDAHKILQEAAEK</sequence>
<evidence type="ECO:0000313" key="4">
    <source>
        <dbReference type="Proteomes" id="UP000078532"/>
    </source>
</evidence>
<protein>
    <submittedName>
        <fullName evidence="3">Glycosyl transferase family 2</fullName>
    </submittedName>
</protein>
<reference evidence="3 4" key="1">
    <citation type="submission" date="2016-04" db="EMBL/GenBank/DDBJ databases">
        <authorList>
            <person name="Evans L.H."/>
            <person name="Alamgir A."/>
            <person name="Owens N."/>
            <person name="Weber N.D."/>
            <person name="Virtaneva K."/>
            <person name="Barbian K."/>
            <person name="Babar A."/>
            <person name="Rosenke K."/>
        </authorList>
    </citation>
    <scope>NUCLEOTIDE SEQUENCE [LARGE SCALE GENOMIC DNA]</scope>
    <source>
        <strain evidence="3 4">LMa1</strain>
    </source>
</reference>
<dbReference type="OrthoDB" id="9815923at2"/>
<accession>A0A1B7LD66</accession>